<keyword evidence="2" id="KW-1185">Reference proteome</keyword>
<proteinExistence type="predicted"/>
<evidence type="ECO:0000313" key="1">
    <source>
        <dbReference type="EMBL" id="KAK7889340.1"/>
    </source>
</evidence>
<gene>
    <name evidence="1" type="ORF">WMY93_024900</name>
</gene>
<comment type="caution">
    <text evidence="1">The sequence shown here is derived from an EMBL/GenBank/DDBJ whole genome shotgun (WGS) entry which is preliminary data.</text>
</comment>
<dbReference type="AlphaFoldDB" id="A0AAW0NBE0"/>
<accession>A0AAW0NBE0</accession>
<reference evidence="2" key="1">
    <citation type="submission" date="2024-04" db="EMBL/GenBank/DDBJ databases">
        <title>Salinicola lusitanus LLJ914,a marine bacterium isolated from the Okinawa Trough.</title>
        <authorList>
            <person name="Li J."/>
        </authorList>
    </citation>
    <scope>NUCLEOTIDE SEQUENCE [LARGE SCALE GENOMIC DNA]</scope>
</reference>
<protein>
    <submittedName>
        <fullName evidence="1">Uncharacterized protein</fullName>
    </submittedName>
</protein>
<name>A0AAW0NBE0_9GOBI</name>
<dbReference type="Proteomes" id="UP001460270">
    <property type="component" value="Unassembled WGS sequence"/>
</dbReference>
<sequence length="137" mass="14817">MELAPLLRPQPSPLTCSEGFRAATPCPLSWSSYGAPHEGYHVFSFRLRGGPGGDRLPGSLASWGIFGAGTGAACLGDLDWGVVCMIEGGDMKVGEAWGNREKWAAYGWPRATAYIYLGLNPERVCVEAERKLIHIIH</sequence>
<dbReference type="EMBL" id="JBBPFD010000018">
    <property type="protein sequence ID" value="KAK7889340.1"/>
    <property type="molecule type" value="Genomic_DNA"/>
</dbReference>
<evidence type="ECO:0000313" key="2">
    <source>
        <dbReference type="Proteomes" id="UP001460270"/>
    </source>
</evidence>
<organism evidence="1 2">
    <name type="scientific">Mugilogobius chulae</name>
    <name type="common">yellowstripe goby</name>
    <dbReference type="NCBI Taxonomy" id="88201"/>
    <lineage>
        <taxon>Eukaryota</taxon>
        <taxon>Metazoa</taxon>
        <taxon>Chordata</taxon>
        <taxon>Craniata</taxon>
        <taxon>Vertebrata</taxon>
        <taxon>Euteleostomi</taxon>
        <taxon>Actinopterygii</taxon>
        <taxon>Neopterygii</taxon>
        <taxon>Teleostei</taxon>
        <taxon>Neoteleostei</taxon>
        <taxon>Acanthomorphata</taxon>
        <taxon>Gobiaria</taxon>
        <taxon>Gobiiformes</taxon>
        <taxon>Gobioidei</taxon>
        <taxon>Gobiidae</taxon>
        <taxon>Gobionellinae</taxon>
        <taxon>Mugilogobius</taxon>
    </lineage>
</organism>